<dbReference type="EMBL" id="KQ980989">
    <property type="protein sequence ID" value="KYN10763.1"/>
    <property type="molecule type" value="Genomic_DNA"/>
</dbReference>
<feature type="compositionally biased region" description="Basic and acidic residues" evidence="1">
    <location>
        <begin position="90"/>
        <end position="104"/>
    </location>
</feature>
<organism evidence="2 3">
    <name type="scientific">Trachymyrmex cornetzi</name>
    <dbReference type="NCBI Taxonomy" id="471704"/>
    <lineage>
        <taxon>Eukaryota</taxon>
        <taxon>Metazoa</taxon>
        <taxon>Ecdysozoa</taxon>
        <taxon>Arthropoda</taxon>
        <taxon>Hexapoda</taxon>
        <taxon>Insecta</taxon>
        <taxon>Pterygota</taxon>
        <taxon>Neoptera</taxon>
        <taxon>Endopterygota</taxon>
        <taxon>Hymenoptera</taxon>
        <taxon>Apocrita</taxon>
        <taxon>Aculeata</taxon>
        <taxon>Formicoidea</taxon>
        <taxon>Formicidae</taxon>
        <taxon>Myrmicinae</taxon>
        <taxon>Trachymyrmex</taxon>
    </lineage>
</organism>
<evidence type="ECO:0000256" key="1">
    <source>
        <dbReference type="SAM" id="MobiDB-lite"/>
    </source>
</evidence>
<name>A0A195DD07_9HYME</name>
<reference evidence="2 3" key="1">
    <citation type="submission" date="2015-09" db="EMBL/GenBank/DDBJ databases">
        <title>Trachymyrmex cornetzi WGS genome.</title>
        <authorList>
            <person name="Nygaard S."/>
            <person name="Hu H."/>
            <person name="Boomsma J."/>
            <person name="Zhang G."/>
        </authorList>
    </citation>
    <scope>NUCLEOTIDE SEQUENCE [LARGE SCALE GENOMIC DNA]</scope>
    <source>
        <strain evidence="2">Tcor2-1</strain>
        <tissue evidence="2">Whole body</tissue>
    </source>
</reference>
<feature type="region of interest" description="Disordered" evidence="1">
    <location>
        <begin position="82"/>
        <end position="104"/>
    </location>
</feature>
<proteinExistence type="predicted"/>
<sequence>MRVGSSEPHGEPECAKFGRVGCSSRQRHKLHQPLRCNVLVPNGSCHYLSDMAHFDLEEITPVRYIFRENLRVQSFLNGDSYSPLSEDNAGDPRDRASDSHSNLEGHFRPASAPVVIAVHRLCAIASMVIEALELITNYC</sequence>
<dbReference type="Proteomes" id="UP000078492">
    <property type="component" value="Unassembled WGS sequence"/>
</dbReference>
<accession>A0A195DD07</accession>
<protein>
    <submittedName>
        <fullName evidence="2">Uncharacterized protein</fullName>
    </submittedName>
</protein>
<evidence type="ECO:0000313" key="2">
    <source>
        <dbReference type="EMBL" id="KYN10763.1"/>
    </source>
</evidence>
<keyword evidence="3" id="KW-1185">Reference proteome</keyword>
<dbReference type="AlphaFoldDB" id="A0A195DD07"/>
<evidence type="ECO:0000313" key="3">
    <source>
        <dbReference type="Proteomes" id="UP000078492"/>
    </source>
</evidence>
<gene>
    <name evidence="2" type="ORF">ALC57_17370</name>
</gene>